<reference evidence="2 3" key="1">
    <citation type="submission" date="2019-01" db="EMBL/GenBank/DDBJ databases">
        <title>Genome sequencing of strain FW100M-2.</title>
        <authorList>
            <person name="Heo J."/>
            <person name="Kim S.-J."/>
            <person name="Kim J.-S."/>
            <person name="Hong S.-B."/>
            <person name="Kwon S.-W."/>
        </authorList>
    </citation>
    <scope>NUCLEOTIDE SEQUENCE [LARGE SCALE GENOMIC DNA]</scope>
    <source>
        <strain evidence="2 3">FW100M-2</strain>
    </source>
</reference>
<proteinExistence type="predicted"/>
<dbReference type="InterPro" id="IPR036873">
    <property type="entry name" value="Rhodanese-like_dom_sf"/>
</dbReference>
<keyword evidence="3" id="KW-1185">Reference proteome</keyword>
<evidence type="ECO:0000259" key="1">
    <source>
        <dbReference type="PROSITE" id="PS50206"/>
    </source>
</evidence>
<dbReference type="Gene3D" id="3.40.250.10">
    <property type="entry name" value="Rhodanese-like domain"/>
    <property type="match status" value="1"/>
</dbReference>
<dbReference type="KEGG" id="pprt:ET464_07060"/>
<evidence type="ECO:0000313" key="2">
    <source>
        <dbReference type="EMBL" id="QAY66192.1"/>
    </source>
</evidence>
<protein>
    <submittedName>
        <fullName evidence="2">Rhodanese-like domain-containing protein</fullName>
    </submittedName>
</protein>
<dbReference type="SUPFAM" id="SSF52821">
    <property type="entry name" value="Rhodanese/Cell cycle control phosphatase"/>
    <property type="match status" value="1"/>
</dbReference>
<dbReference type="PANTHER" id="PTHR43031:SF17">
    <property type="entry name" value="SULFURTRANSFERASE YTWF-RELATED"/>
    <property type="match status" value="1"/>
</dbReference>
<accession>A0A4P6ETE9</accession>
<dbReference type="PROSITE" id="PS50206">
    <property type="entry name" value="RHODANESE_3"/>
    <property type="match status" value="1"/>
</dbReference>
<evidence type="ECO:0000313" key="3">
    <source>
        <dbReference type="Proteomes" id="UP000293568"/>
    </source>
</evidence>
<dbReference type="RefSeq" id="WP_129439524.1">
    <property type="nucleotide sequence ID" value="NZ_CP035492.1"/>
</dbReference>
<dbReference type="InterPro" id="IPR050229">
    <property type="entry name" value="GlpE_sulfurtransferase"/>
</dbReference>
<dbReference type="OrthoDB" id="9800872at2"/>
<dbReference type="EMBL" id="CP035492">
    <property type="protein sequence ID" value="QAY66192.1"/>
    <property type="molecule type" value="Genomic_DNA"/>
</dbReference>
<dbReference type="PANTHER" id="PTHR43031">
    <property type="entry name" value="FAD-DEPENDENT OXIDOREDUCTASE"/>
    <property type="match status" value="1"/>
</dbReference>
<dbReference type="CDD" id="cd00158">
    <property type="entry name" value="RHOD"/>
    <property type="match status" value="1"/>
</dbReference>
<gene>
    <name evidence="2" type="ORF">ET464_07060</name>
</gene>
<dbReference type="InterPro" id="IPR001763">
    <property type="entry name" value="Rhodanese-like_dom"/>
</dbReference>
<organism evidence="2 3">
    <name type="scientific">Paenibacillus protaetiae</name>
    <dbReference type="NCBI Taxonomy" id="2509456"/>
    <lineage>
        <taxon>Bacteria</taxon>
        <taxon>Bacillati</taxon>
        <taxon>Bacillota</taxon>
        <taxon>Bacilli</taxon>
        <taxon>Bacillales</taxon>
        <taxon>Paenibacillaceae</taxon>
        <taxon>Paenibacillus</taxon>
    </lineage>
</organism>
<sequence>MSNWIDLDASGLLRLLEAEEVEPQQIIDVRELAEWQYYHIPSSTHIPMNSIPHAIGRLPEDKPVYIICAHGVRSAAVCDYLAEQGITGLHNVTGGMAAYAMLQGFQYD</sequence>
<feature type="domain" description="Rhodanese" evidence="1">
    <location>
        <begin position="20"/>
        <end position="104"/>
    </location>
</feature>
<dbReference type="Proteomes" id="UP000293568">
    <property type="component" value="Chromosome"/>
</dbReference>
<name>A0A4P6ETE9_9BACL</name>
<dbReference type="SMART" id="SM00450">
    <property type="entry name" value="RHOD"/>
    <property type="match status" value="1"/>
</dbReference>
<dbReference type="AlphaFoldDB" id="A0A4P6ETE9"/>
<dbReference type="Pfam" id="PF00581">
    <property type="entry name" value="Rhodanese"/>
    <property type="match status" value="1"/>
</dbReference>